<keyword evidence="1" id="KW-0805">Transcription regulation</keyword>
<dbReference type="SUPFAM" id="SSF46785">
    <property type="entry name" value="Winged helix' DNA-binding domain"/>
    <property type="match status" value="1"/>
</dbReference>
<evidence type="ECO:0000256" key="2">
    <source>
        <dbReference type="ARBA" id="ARBA00023125"/>
    </source>
</evidence>
<dbReference type="OrthoDB" id="529868at2"/>
<feature type="domain" description="HTH asnC-type" evidence="4">
    <location>
        <begin position="8"/>
        <end position="68"/>
    </location>
</feature>
<keyword evidence="2" id="KW-0238">DNA-binding</keyword>
<dbReference type="InterPro" id="IPR011991">
    <property type="entry name" value="ArsR-like_HTH"/>
</dbReference>
<dbReference type="AlphaFoldDB" id="A0A0D1XHA6"/>
<dbReference type="GO" id="GO:0005829">
    <property type="term" value="C:cytosol"/>
    <property type="evidence" value="ECO:0007669"/>
    <property type="project" value="TreeGrafter"/>
</dbReference>
<accession>A0A0D1XHA6</accession>
<dbReference type="SMART" id="SM00344">
    <property type="entry name" value="HTH_ASNC"/>
    <property type="match status" value="1"/>
</dbReference>
<dbReference type="Gene3D" id="1.10.10.10">
    <property type="entry name" value="Winged helix-like DNA-binding domain superfamily/Winged helix DNA-binding domain"/>
    <property type="match status" value="1"/>
</dbReference>
<dbReference type="PRINTS" id="PR00033">
    <property type="entry name" value="HTHASNC"/>
</dbReference>
<dbReference type="STRING" id="47500.AF333_13610"/>
<dbReference type="Proteomes" id="UP000182836">
    <property type="component" value="Unassembled WGS sequence"/>
</dbReference>
<dbReference type="PROSITE" id="PS50956">
    <property type="entry name" value="HTH_ASNC_2"/>
    <property type="match status" value="1"/>
</dbReference>
<dbReference type="PANTHER" id="PTHR30154">
    <property type="entry name" value="LEUCINE-RESPONSIVE REGULATORY PROTEIN"/>
    <property type="match status" value="1"/>
</dbReference>
<reference evidence="5 7" key="1">
    <citation type="submission" date="2015-07" db="EMBL/GenBank/DDBJ databases">
        <title>Fjat-14205 dsm 2895.</title>
        <authorList>
            <person name="Liu B."/>
            <person name="Wang J."/>
            <person name="Zhu Y."/>
            <person name="Liu G."/>
            <person name="Chen Q."/>
            <person name="Chen Z."/>
            <person name="Lan J."/>
            <person name="Che J."/>
            <person name="Ge C."/>
            <person name="Shi H."/>
            <person name="Pan Z."/>
            <person name="Liu X."/>
        </authorList>
    </citation>
    <scope>NUCLEOTIDE SEQUENCE [LARGE SCALE GENOMIC DNA]</scope>
    <source>
        <strain evidence="5 7">DSM 2895</strain>
    </source>
</reference>
<dbReference type="EMBL" id="FNED01000002">
    <property type="protein sequence ID" value="SDI23436.1"/>
    <property type="molecule type" value="Genomic_DNA"/>
</dbReference>
<evidence type="ECO:0000259" key="4">
    <source>
        <dbReference type="PROSITE" id="PS50956"/>
    </source>
</evidence>
<dbReference type="InterPro" id="IPR036390">
    <property type="entry name" value="WH_DNA-bd_sf"/>
</dbReference>
<dbReference type="GeneID" id="42306209"/>
<dbReference type="Pfam" id="PF13404">
    <property type="entry name" value="HTH_AsnC-type"/>
    <property type="match status" value="1"/>
</dbReference>
<reference evidence="6 8" key="2">
    <citation type="submission" date="2016-10" db="EMBL/GenBank/DDBJ databases">
        <authorList>
            <person name="de Groot N.N."/>
        </authorList>
    </citation>
    <scope>NUCLEOTIDE SEQUENCE [LARGE SCALE GENOMIC DNA]</scope>
    <source>
        <strain evidence="6 8">DSM 2895</strain>
    </source>
</reference>
<dbReference type="PANTHER" id="PTHR30154:SF34">
    <property type="entry name" value="TRANSCRIPTIONAL REGULATOR AZLB"/>
    <property type="match status" value="1"/>
</dbReference>
<dbReference type="Gene3D" id="3.30.70.920">
    <property type="match status" value="1"/>
</dbReference>
<protein>
    <submittedName>
        <fullName evidence="6">Lrp/AsnC family transcriptional regulator, regulator for asnA, asnC and gidA</fullName>
    </submittedName>
</protein>
<dbReference type="Proteomes" id="UP000037269">
    <property type="component" value="Unassembled WGS sequence"/>
</dbReference>
<evidence type="ECO:0000313" key="8">
    <source>
        <dbReference type="Proteomes" id="UP000182836"/>
    </source>
</evidence>
<dbReference type="InterPro" id="IPR000485">
    <property type="entry name" value="AsnC-type_HTH_dom"/>
</dbReference>
<dbReference type="GO" id="GO:0043565">
    <property type="term" value="F:sequence-specific DNA binding"/>
    <property type="evidence" value="ECO:0007669"/>
    <property type="project" value="InterPro"/>
</dbReference>
<dbReference type="InterPro" id="IPR019887">
    <property type="entry name" value="Tscrpt_reg_AsnC/Lrp_C"/>
</dbReference>
<dbReference type="SUPFAM" id="SSF54909">
    <property type="entry name" value="Dimeric alpha+beta barrel"/>
    <property type="match status" value="1"/>
</dbReference>
<dbReference type="InterPro" id="IPR019888">
    <property type="entry name" value="Tscrpt_reg_AsnC-like"/>
</dbReference>
<organism evidence="5 7">
    <name type="scientific">Aneurinibacillus migulanus</name>
    <name type="common">Bacillus migulanus</name>
    <dbReference type="NCBI Taxonomy" id="47500"/>
    <lineage>
        <taxon>Bacteria</taxon>
        <taxon>Bacillati</taxon>
        <taxon>Bacillota</taxon>
        <taxon>Bacilli</taxon>
        <taxon>Bacillales</taxon>
        <taxon>Paenibacillaceae</taxon>
        <taxon>Aneurinibacillus group</taxon>
        <taxon>Aneurinibacillus</taxon>
    </lineage>
</organism>
<dbReference type="GO" id="GO:0043200">
    <property type="term" value="P:response to amino acid"/>
    <property type="evidence" value="ECO:0007669"/>
    <property type="project" value="TreeGrafter"/>
</dbReference>
<dbReference type="InterPro" id="IPR036388">
    <property type="entry name" value="WH-like_DNA-bd_sf"/>
</dbReference>
<dbReference type="RefSeq" id="WP_043064043.1">
    <property type="nucleotide sequence ID" value="NZ_BJOA01000010.1"/>
</dbReference>
<dbReference type="PATRIC" id="fig|47500.12.peg.1672"/>
<dbReference type="InterPro" id="IPR011008">
    <property type="entry name" value="Dimeric_a/b-barrel"/>
</dbReference>
<proteinExistence type="predicted"/>
<dbReference type="EMBL" id="LGUG01000004">
    <property type="protein sequence ID" value="KON96359.1"/>
    <property type="molecule type" value="Genomic_DNA"/>
</dbReference>
<evidence type="ECO:0000313" key="5">
    <source>
        <dbReference type="EMBL" id="KON96359.1"/>
    </source>
</evidence>
<evidence type="ECO:0000256" key="3">
    <source>
        <dbReference type="ARBA" id="ARBA00023163"/>
    </source>
</evidence>
<keyword evidence="3" id="KW-0804">Transcription</keyword>
<sequence length="154" mass="17642">MERNSISLDEIDKAIIRFLQKDGRKSYTEIAEELSVTVGTVRNRVQRLMEHDILKVVGVVDPFKTGMSTVAMLGLKVEMNKLERIIEQLVQIPEIRFVAVSTGSFDLFIEILTFSAEDFYRILTKELSRIEGIIETDSSILLKINKQSYDWGVK</sequence>
<evidence type="ECO:0000256" key="1">
    <source>
        <dbReference type="ARBA" id="ARBA00023015"/>
    </source>
</evidence>
<evidence type="ECO:0000313" key="6">
    <source>
        <dbReference type="EMBL" id="SDI23436.1"/>
    </source>
</evidence>
<dbReference type="CDD" id="cd00090">
    <property type="entry name" value="HTH_ARSR"/>
    <property type="match status" value="1"/>
</dbReference>
<evidence type="ECO:0000313" key="7">
    <source>
        <dbReference type="Proteomes" id="UP000037269"/>
    </source>
</evidence>
<name>A0A0D1XHA6_ANEMI</name>
<keyword evidence="7" id="KW-1185">Reference proteome</keyword>
<gene>
    <name evidence="5" type="ORF">AF333_13610</name>
    <name evidence="6" type="ORF">SAMN04487909_102216</name>
</gene>
<dbReference type="Pfam" id="PF01037">
    <property type="entry name" value="AsnC_trans_reg"/>
    <property type="match status" value="1"/>
</dbReference>